<dbReference type="EMBL" id="WJXA01000009">
    <property type="protein sequence ID" value="KAF7133437.1"/>
    <property type="molecule type" value="Genomic_DNA"/>
</dbReference>
<name>A0A834LEN3_RHOSS</name>
<keyword evidence="4" id="KW-1185">Reference proteome</keyword>
<comment type="caution">
    <text evidence="2">The sequence shown here is derived from an EMBL/GenBank/DDBJ whole genome shotgun (WGS) entry which is preliminary data.</text>
</comment>
<reference evidence="2" key="1">
    <citation type="submission" date="2019-11" db="EMBL/GenBank/DDBJ databases">
        <authorList>
            <person name="Liu Y."/>
            <person name="Hou J."/>
            <person name="Li T.-Q."/>
            <person name="Guan C.-H."/>
            <person name="Wu X."/>
            <person name="Wu H.-Z."/>
            <person name="Ling F."/>
            <person name="Zhang R."/>
            <person name="Shi X.-G."/>
            <person name="Ren J.-P."/>
            <person name="Chen E.-F."/>
            <person name="Sun J.-M."/>
        </authorList>
    </citation>
    <scope>NUCLEOTIDE SEQUENCE</scope>
    <source>
        <strain evidence="2">Adult_tree_wgs_1</strain>
        <tissue evidence="2">Leaves</tissue>
    </source>
</reference>
<proteinExistence type="predicted"/>
<protein>
    <recommendedName>
        <fullName evidence="1">DUF7794 domain-containing protein</fullName>
    </recommendedName>
</protein>
<dbReference type="AlphaFoldDB" id="A0A834LEN3"/>
<evidence type="ECO:0000313" key="4">
    <source>
        <dbReference type="Proteomes" id="UP000626092"/>
    </source>
</evidence>
<dbReference type="EMBL" id="WJXA01000009">
    <property type="protein sequence ID" value="KAF7131536.1"/>
    <property type="molecule type" value="Genomic_DNA"/>
</dbReference>
<accession>A0A834LEN3</accession>
<dbReference type="GO" id="GO:0012505">
    <property type="term" value="C:endomembrane system"/>
    <property type="evidence" value="ECO:0007669"/>
    <property type="project" value="TreeGrafter"/>
</dbReference>
<dbReference type="Pfam" id="PF25070">
    <property type="entry name" value="DUF7794"/>
    <property type="match status" value="1"/>
</dbReference>
<dbReference type="PANTHER" id="PTHR37735">
    <property type="entry name" value="OS08G0567000 PROTEIN"/>
    <property type="match status" value="1"/>
</dbReference>
<dbReference type="PANTHER" id="PTHR37735:SF1">
    <property type="entry name" value="OS08G0567000 PROTEIN"/>
    <property type="match status" value="1"/>
</dbReference>
<evidence type="ECO:0000313" key="2">
    <source>
        <dbReference type="EMBL" id="KAF7131536.1"/>
    </source>
</evidence>
<organism evidence="2 4">
    <name type="scientific">Rhododendron simsii</name>
    <name type="common">Sims's rhododendron</name>
    <dbReference type="NCBI Taxonomy" id="118357"/>
    <lineage>
        <taxon>Eukaryota</taxon>
        <taxon>Viridiplantae</taxon>
        <taxon>Streptophyta</taxon>
        <taxon>Embryophyta</taxon>
        <taxon>Tracheophyta</taxon>
        <taxon>Spermatophyta</taxon>
        <taxon>Magnoliopsida</taxon>
        <taxon>eudicotyledons</taxon>
        <taxon>Gunneridae</taxon>
        <taxon>Pentapetalae</taxon>
        <taxon>asterids</taxon>
        <taxon>Ericales</taxon>
        <taxon>Ericaceae</taxon>
        <taxon>Ericoideae</taxon>
        <taxon>Rhodoreae</taxon>
        <taxon>Rhododendron</taxon>
    </lineage>
</organism>
<evidence type="ECO:0000313" key="3">
    <source>
        <dbReference type="EMBL" id="KAF7133437.1"/>
    </source>
</evidence>
<evidence type="ECO:0000259" key="1">
    <source>
        <dbReference type="Pfam" id="PF25070"/>
    </source>
</evidence>
<dbReference type="InterPro" id="IPR056696">
    <property type="entry name" value="DUF7794"/>
</dbReference>
<dbReference type="Proteomes" id="UP000626092">
    <property type="component" value="Unassembled WGS sequence"/>
</dbReference>
<dbReference type="OrthoDB" id="1592700at2759"/>
<sequence length="125" mass="14090">MCYYMQVLKSWCSQLMLYLVLPLGPVRMSLKNEFLVVFLNELLSADADMELTEKEISGLASWLGGTYVAKALEPMTEELTNPLASGSVLNLHKSKKVDRDFIGSLVSLICNIRRQCICIRICLEL</sequence>
<gene>
    <name evidence="3" type="ORF">RHSIM_Rhsim09G0053800</name>
    <name evidence="2" type="ORF">RHSIM_Rhsim09G0054400</name>
</gene>
<feature type="domain" description="DUF7794" evidence="1">
    <location>
        <begin position="29"/>
        <end position="115"/>
    </location>
</feature>